<protein>
    <submittedName>
        <fullName evidence="1">Uncharacterized protein</fullName>
    </submittedName>
</protein>
<accession>A0A1M7YHC8</accession>
<sequence>MTLLWCIVNKICRTGFVRKIRKKKKLFDFIGALEYSCLRIPGIIKCVSSTHVNRRFHDILAQAEKKNKLRTAQKRAEMKMSNLEYFYFFLRYKIDSGVKQIDLARSEHVQISRSYLSRLYVNPPKNCAINIQEGIAKYFGLTYEEMIEEAKRLYKQQSEEILETQEPPSTYLAGRNPHHHEHLPRNPLKLIDQMNAIAIGMRENYNHAIELEKERDDLLTILNDLKTGICVVDSHLTVRYQNPFHRKHFGNLTGQKYLLFWDKGLDKQSIIERVSAGAFENLTIKHEGKPYNVQFSITYKGSQIQRIVEHIIEQQPSEMQADKGHMEIYREVFKQLDHGFGFFNNQRELVLASNKFGFLDGYDFPNTRLTVDQLLLDVGEKTGDSLEKLTELKRAYENKKEIDFKINIDGIGYNFQTKNIFKDDEHLGILLIVRKLSGK</sequence>
<name>A0A1M7YHC8_9BACT</name>
<dbReference type="STRING" id="1121416.SAMN02745220_04340"/>
<proteinExistence type="predicted"/>
<evidence type="ECO:0000313" key="2">
    <source>
        <dbReference type="Proteomes" id="UP000184603"/>
    </source>
</evidence>
<organism evidence="1 2">
    <name type="scientific">Desulfopila aestuarii DSM 18488</name>
    <dbReference type="NCBI Taxonomy" id="1121416"/>
    <lineage>
        <taxon>Bacteria</taxon>
        <taxon>Pseudomonadati</taxon>
        <taxon>Thermodesulfobacteriota</taxon>
        <taxon>Desulfobulbia</taxon>
        <taxon>Desulfobulbales</taxon>
        <taxon>Desulfocapsaceae</taxon>
        <taxon>Desulfopila</taxon>
    </lineage>
</organism>
<keyword evidence="2" id="KW-1185">Reference proteome</keyword>
<dbReference type="AlphaFoldDB" id="A0A1M7YHC8"/>
<evidence type="ECO:0000313" key="1">
    <source>
        <dbReference type="EMBL" id="SHO52045.1"/>
    </source>
</evidence>
<reference evidence="1 2" key="1">
    <citation type="submission" date="2016-12" db="EMBL/GenBank/DDBJ databases">
        <authorList>
            <person name="Song W.-J."/>
            <person name="Kurnit D.M."/>
        </authorList>
    </citation>
    <scope>NUCLEOTIDE SEQUENCE [LARGE SCALE GENOMIC DNA]</scope>
    <source>
        <strain evidence="1 2">DSM 18488</strain>
    </source>
</reference>
<gene>
    <name evidence="1" type="ORF">SAMN02745220_04340</name>
</gene>
<dbReference type="EMBL" id="FRFE01000031">
    <property type="protein sequence ID" value="SHO52045.1"/>
    <property type="molecule type" value="Genomic_DNA"/>
</dbReference>
<dbReference type="Proteomes" id="UP000184603">
    <property type="component" value="Unassembled WGS sequence"/>
</dbReference>